<feature type="compositionally biased region" description="Basic and acidic residues" evidence="1">
    <location>
        <begin position="1"/>
        <end position="10"/>
    </location>
</feature>
<feature type="compositionally biased region" description="Basic and acidic residues" evidence="1">
    <location>
        <begin position="24"/>
        <end position="38"/>
    </location>
</feature>
<organism evidence="3 4">
    <name type="scientific">Artemisia annua</name>
    <name type="common">Sweet wormwood</name>
    <dbReference type="NCBI Taxonomy" id="35608"/>
    <lineage>
        <taxon>Eukaryota</taxon>
        <taxon>Viridiplantae</taxon>
        <taxon>Streptophyta</taxon>
        <taxon>Embryophyta</taxon>
        <taxon>Tracheophyta</taxon>
        <taxon>Spermatophyta</taxon>
        <taxon>Magnoliopsida</taxon>
        <taxon>eudicotyledons</taxon>
        <taxon>Gunneridae</taxon>
        <taxon>Pentapetalae</taxon>
        <taxon>asterids</taxon>
        <taxon>campanulids</taxon>
        <taxon>Asterales</taxon>
        <taxon>Asteraceae</taxon>
        <taxon>Asteroideae</taxon>
        <taxon>Anthemideae</taxon>
        <taxon>Artemisiinae</taxon>
        <taxon>Artemisia</taxon>
    </lineage>
</organism>
<reference evidence="3 4" key="1">
    <citation type="journal article" date="2018" name="Mol. Plant">
        <title>The genome of Artemisia annua provides insight into the evolution of Asteraceae family and artemisinin biosynthesis.</title>
        <authorList>
            <person name="Shen Q."/>
            <person name="Zhang L."/>
            <person name="Liao Z."/>
            <person name="Wang S."/>
            <person name="Yan T."/>
            <person name="Shi P."/>
            <person name="Liu M."/>
            <person name="Fu X."/>
            <person name="Pan Q."/>
            <person name="Wang Y."/>
            <person name="Lv Z."/>
            <person name="Lu X."/>
            <person name="Zhang F."/>
            <person name="Jiang W."/>
            <person name="Ma Y."/>
            <person name="Chen M."/>
            <person name="Hao X."/>
            <person name="Li L."/>
            <person name="Tang Y."/>
            <person name="Lv G."/>
            <person name="Zhou Y."/>
            <person name="Sun X."/>
            <person name="Brodelius P.E."/>
            <person name="Rose J.K.C."/>
            <person name="Tang K."/>
        </authorList>
    </citation>
    <scope>NUCLEOTIDE SEQUENCE [LARGE SCALE GENOMIC DNA]</scope>
    <source>
        <strain evidence="4">cv. Huhao1</strain>
        <tissue evidence="3">Leaf</tissue>
    </source>
</reference>
<dbReference type="OrthoDB" id="1304801at2759"/>
<evidence type="ECO:0000256" key="1">
    <source>
        <dbReference type="SAM" id="MobiDB-lite"/>
    </source>
</evidence>
<name>A0A2U1KGS1_ARTAN</name>
<dbReference type="AlphaFoldDB" id="A0A2U1KGS1"/>
<evidence type="ECO:0000259" key="2">
    <source>
        <dbReference type="Pfam" id="PF14111"/>
    </source>
</evidence>
<evidence type="ECO:0000313" key="4">
    <source>
        <dbReference type="Proteomes" id="UP000245207"/>
    </source>
</evidence>
<feature type="region of interest" description="Disordered" evidence="1">
    <location>
        <begin position="1"/>
        <end position="72"/>
    </location>
</feature>
<accession>A0A2U1KGS1</accession>
<dbReference type="STRING" id="35608.A0A2U1KGS1"/>
<dbReference type="Pfam" id="PF14111">
    <property type="entry name" value="DUF4283"/>
    <property type="match status" value="1"/>
</dbReference>
<evidence type="ECO:0000313" key="3">
    <source>
        <dbReference type="EMBL" id="PWA35942.1"/>
    </source>
</evidence>
<comment type="caution">
    <text evidence="3">The sequence shown here is derived from an EMBL/GenBank/DDBJ whole genome shotgun (WGS) entry which is preliminary data.</text>
</comment>
<dbReference type="Proteomes" id="UP000245207">
    <property type="component" value="Unassembled WGS sequence"/>
</dbReference>
<proteinExistence type="predicted"/>
<dbReference type="EMBL" id="PKPP01019072">
    <property type="protein sequence ID" value="PWA35942.1"/>
    <property type="molecule type" value="Genomic_DNA"/>
</dbReference>
<dbReference type="PANTHER" id="PTHR31286:SF180">
    <property type="entry name" value="OS10G0362600 PROTEIN"/>
    <property type="match status" value="1"/>
</dbReference>
<dbReference type="InterPro" id="IPR025558">
    <property type="entry name" value="DUF4283"/>
</dbReference>
<keyword evidence="4" id="KW-1185">Reference proteome</keyword>
<feature type="region of interest" description="Disordered" evidence="1">
    <location>
        <begin position="314"/>
        <end position="361"/>
    </location>
</feature>
<dbReference type="PANTHER" id="PTHR31286">
    <property type="entry name" value="GLYCINE-RICH CELL WALL STRUCTURAL PROTEIN 1.8-LIKE"/>
    <property type="match status" value="1"/>
</dbReference>
<dbReference type="InterPro" id="IPR040256">
    <property type="entry name" value="At4g02000-like"/>
</dbReference>
<sequence length="449" mass="51069">MNYRVIKDGDEVSDSEVNVNCEGSTKDEGELEKIDEISSSKSVEQSNDRNKQDVVVSNSDKPANDVIDVDNGTEVKNDCDMNKVTEDVVVSNYDKPANDVIDVDNGTEVKNDCDMNKVTVDKTGKSYAKMVTKDTITVTKNLMFIAPKVNENGEETILFDEDIVKKDVLSGNILSVIVNASGVNLFKFQNEIGMNNVLNQGPWMVNNRPLFVQKWNPEIVLMKVEPTKLPLWIKMVNIPMEAWSVEVGRADYARVLVEVEAEKQMRSKIKIEYIDMNKCLKGIKVVKVEYDWKPECCSHCKVFGHTFEMSNVRQRTEKEIQEKRKNGENDRKKNGENDKGKGVAQDNASTSTSKAASNGTSVKPDELRILKDRMVVDVYLNNKIQPTCAEDKNWTKDMEDYFNKQWDIDRLKEKENEEMNVEDAMEGRNDMTQTVAKENVTCLRKNILN</sequence>
<feature type="compositionally biased region" description="Low complexity" evidence="1">
    <location>
        <begin position="348"/>
        <end position="361"/>
    </location>
</feature>
<feature type="compositionally biased region" description="Basic and acidic residues" evidence="1">
    <location>
        <begin position="314"/>
        <end position="341"/>
    </location>
</feature>
<gene>
    <name evidence="3" type="ORF">CTI12_AA604430</name>
</gene>
<protein>
    <recommendedName>
        <fullName evidence="2">DUF4283 domain-containing protein</fullName>
    </recommendedName>
</protein>
<feature type="domain" description="DUF4283" evidence="2">
    <location>
        <begin position="182"/>
        <end position="221"/>
    </location>
</feature>